<proteinExistence type="inferred from homology"/>
<name>A0A5P2HAK6_9BURK</name>
<dbReference type="Gene3D" id="3.30.410.40">
    <property type="match status" value="1"/>
</dbReference>
<comment type="cofactor">
    <cofactor evidence="1 5">
        <name>FAD</name>
        <dbReference type="ChEBI" id="CHEBI:57692"/>
    </cofactor>
</comment>
<keyword evidence="3" id="KW-0285">Flavoprotein</keyword>
<dbReference type="EMBL" id="CP044067">
    <property type="protein sequence ID" value="QET04289.1"/>
    <property type="molecule type" value="Genomic_DNA"/>
</dbReference>
<evidence type="ECO:0000256" key="5">
    <source>
        <dbReference type="PIRSR" id="PIRSR000137-2"/>
    </source>
</evidence>
<evidence type="ECO:0000256" key="4">
    <source>
        <dbReference type="ARBA" id="ARBA00022827"/>
    </source>
</evidence>
<dbReference type="PANTHER" id="PTHR11552:SF147">
    <property type="entry name" value="CHOLINE DEHYDROGENASE, MITOCHONDRIAL"/>
    <property type="match status" value="1"/>
</dbReference>
<dbReference type="InterPro" id="IPR012132">
    <property type="entry name" value="GMC_OxRdtase"/>
</dbReference>
<reference evidence="8 9" key="1">
    <citation type="submission" date="2019-09" db="EMBL/GenBank/DDBJ databases">
        <title>FDA dAtabase for Regulatory Grade micrObial Sequences (FDA-ARGOS): Supporting development and validation of Infectious Disease Dx tests.</title>
        <authorList>
            <person name="Sciortino C."/>
            <person name="Tallon L."/>
            <person name="Sadzewicz L."/>
            <person name="Vavikolanu K."/>
            <person name="Mehta A."/>
            <person name="Aluvathingal J."/>
            <person name="Nadendla S."/>
            <person name="Nandy P."/>
            <person name="Geyer C."/>
            <person name="Yan Y."/>
            <person name="Sichtig H."/>
        </authorList>
    </citation>
    <scope>NUCLEOTIDE SEQUENCE [LARGE SCALE GENOMIC DNA]</scope>
    <source>
        <strain evidence="8 9">FDAARGOS_664</strain>
    </source>
</reference>
<dbReference type="Pfam" id="PF00732">
    <property type="entry name" value="GMC_oxred_N"/>
    <property type="match status" value="1"/>
</dbReference>
<comment type="similarity">
    <text evidence="2">Belongs to the GMC oxidoreductase family.</text>
</comment>
<dbReference type="InterPro" id="IPR007867">
    <property type="entry name" value="GMC_OxRtase_C"/>
</dbReference>
<dbReference type="Pfam" id="PF05199">
    <property type="entry name" value="GMC_oxred_C"/>
    <property type="match status" value="1"/>
</dbReference>
<dbReference type="InterPro" id="IPR000172">
    <property type="entry name" value="GMC_OxRdtase_N"/>
</dbReference>
<gene>
    <name evidence="8" type="ORF">FOB72_19275</name>
</gene>
<accession>A0A5P2HAK6</accession>
<dbReference type="Gene3D" id="3.30.560.10">
    <property type="entry name" value="Glucose Oxidase, domain 3"/>
    <property type="match status" value="1"/>
</dbReference>
<evidence type="ECO:0000259" key="6">
    <source>
        <dbReference type="Pfam" id="PF00732"/>
    </source>
</evidence>
<dbReference type="GO" id="GO:0016614">
    <property type="term" value="F:oxidoreductase activity, acting on CH-OH group of donors"/>
    <property type="evidence" value="ECO:0007669"/>
    <property type="project" value="InterPro"/>
</dbReference>
<sequence>MRDSGSRSISTRSTSVSTIARTRYLIVGGGTAGAVLAARLSEDPAATVVLLEAGADVRPDAIPADIDDAFPSASLNPSYFWPGLRARRRVGGDEFPYPQARILGGGSSINGMWTLRGLPSDYERWVDAGAGGWGWDDVRPYFERAEGDAGRDGRPGSDGPFAVRRAPRAEWPGIAIAIEAAAHARGLATIDDINERPGCGFFAMPYAARDGRRSSGVSCYLTAAVRARPNLTIVTDATVLRVEVSDDAGVRRATGVTYRRGETGGDAAIRLDADEVVLCAGGVHSPAILLRSGIGDSDALRAAGIVPRWHLPGVGRQLQNHPYLQFALTLPRHARQSSAVRTFACAGVRHSSGQPDCPEGDLILSLLGRVGPRSFGTDLAMVSAALYAPYSRGSVRVTSPDADAPPSIDFRLLDDPRDAPRMVLAARMVEALLASPAMRRSYHDAFILPPVMAANQFNRPGLAGTLVAVGAKLALNAPARVSRRVMANALKPGRWIGQQRLTDEEILGAVAPMGHPTSTCRMGRADDRQAVVDARCRVIGIDGLRVADASVMPSVPSANTNLPTIMLAEKAADLIRMRA</sequence>
<dbReference type="GO" id="GO:0050660">
    <property type="term" value="F:flavin adenine dinucleotide binding"/>
    <property type="evidence" value="ECO:0007669"/>
    <property type="project" value="InterPro"/>
</dbReference>
<dbReference type="PIRSF" id="PIRSF000137">
    <property type="entry name" value="Alcohol_oxidase"/>
    <property type="match status" value="1"/>
</dbReference>
<protein>
    <submittedName>
        <fullName evidence="8">Choline dehydrogenase</fullName>
    </submittedName>
</protein>
<evidence type="ECO:0000313" key="9">
    <source>
        <dbReference type="Proteomes" id="UP000322822"/>
    </source>
</evidence>
<dbReference type="AlphaFoldDB" id="A0A5P2HAK6"/>
<keyword evidence="4 5" id="KW-0274">FAD</keyword>
<feature type="domain" description="Glucose-methanol-choline oxidoreductase N-terminal" evidence="6">
    <location>
        <begin position="23"/>
        <end position="322"/>
    </location>
</feature>
<dbReference type="PANTHER" id="PTHR11552">
    <property type="entry name" value="GLUCOSE-METHANOL-CHOLINE GMC OXIDOREDUCTASE"/>
    <property type="match status" value="1"/>
</dbReference>
<evidence type="ECO:0000259" key="7">
    <source>
        <dbReference type="Pfam" id="PF05199"/>
    </source>
</evidence>
<dbReference type="Gene3D" id="3.50.50.60">
    <property type="entry name" value="FAD/NAD(P)-binding domain"/>
    <property type="match status" value="2"/>
</dbReference>
<evidence type="ECO:0000256" key="2">
    <source>
        <dbReference type="ARBA" id="ARBA00010790"/>
    </source>
</evidence>
<dbReference type="SUPFAM" id="SSF51905">
    <property type="entry name" value="FAD/NAD(P)-binding domain"/>
    <property type="match status" value="1"/>
</dbReference>
<evidence type="ECO:0000313" key="8">
    <source>
        <dbReference type="EMBL" id="QET04289.1"/>
    </source>
</evidence>
<evidence type="ECO:0000256" key="3">
    <source>
        <dbReference type="ARBA" id="ARBA00022630"/>
    </source>
</evidence>
<organism evidence="8 9">
    <name type="scientific">Cupriavidus pauculus</name>
    <dbReference type="NCBI Taxonomy" id="82633"/>
    <lineage>
        <taxon>Bacteria</taxon>
        <taxon>Pseudomonadati</taxon>
        <taxon>Pseudomonadota</taxon>
        <taxon>Betaproteobacteria</taxon>
        <taxon>Burkholderiales</taxon>
        <taxon>Burkholderiaceae</taxon>
        <taxon>Cupriavidus</taxon>
    </lineage>
</organism>
<feature type="binding site" evidence="5">
    <location>
        <position position="239"/>
    </location>
    <ligand>
        <name>FAD</name>
        <dbReference type="ChEBI" id="CHEBI:57692"/>
    </ligand>
</feature>
<dbReference type="Proteomes" id="UP000322822">
    <property type="component" value="Chromosome 2"/>
</dbReference>
<dbReference type="InterPro" id="IPR036188">
    <property type="entry name" value="FAD/NAD-bd_sf"/>
</dbReference>
<dbReference type="SUPFAM" id="SSF54373">
    <property type="entry name" value="FAD-linked reductases, C-terminal domain"/>
    <property type="match status" value="1"/>
</dbReference>
<feature type="domain" description="Glucose-methanol-choline oxidoreductase C-terminal" evidence="7">
    <location>
        <begin position="389"/>
        <end position="568"/>
    </location>
</feature>
<evidence type="ECO:0000256" key="1">
    <source>
        <dbReference type="ARBA" id="ARBA00001974"/>
    </source>
</evidence>
<dbReference type="OrthoDB" id="9785276at2"/>